<feature type="transmembrane region" description="Helical" evidence="1">
    <location>
        <begin position="220"/>
        <end position="238"/>
    </location>
</feature>
<comment type="caution">
    <text evidence="2">The sequence shown here is derived from an EMBL/GenBank/DDBJ whole genome shotgun (WGS) entry which is preliminary data.</text>
</comment>
<accession>A0ABW2DFJ9</accession>
<protein>
    <submittedName>
        <fullName evidence="2">Uncharacterized protein</fullName>
    </submittedName>
</protein>
<organism evidence="2 3">
    <name type="scientific">Glycomyces mayteni</name>
    <dbReference type="NCBI Taxonomy" id="543887"/>
    <lineage>
        <taxon>Bacteria</taxon>
        <taxon>Bacillati</taxon>
        <taxon>Actinomycetota</taxon>
        <taxon>Actinomycetes</taxon>
        <taxon>Glycomycetales</taxon>
        <taxon>Glycomycetaceae</taxon>
        <taxon>Glycomyces</taxon>
    </lineage>
</organism>
<feature type="transmembrane region" description="Helical" evidence="1">
    <location>
        <begin position="89"/>
        <end position="110"/>
    </location>
</feature>
<keyword evidence="1" id="KW-0472">Membrane</keyword>
<dbReference type="RefSeq" id="WP_382345573.1">
    <property type="nucleotide sequence ID" value="NZ_JBHMBP010000001.1"/>
</dbReference>
<evidence type="ECO:0000313" key="2">
    <source>
        <dbReference type="EMBL" id="MFC6959563.1"/>
    </source>
</evidence>
<dbReference type="Proteomes" id="UP001596470">
    <property type="component" value="Unassembled WGS sequence"/>
</dbReference>
<reference evidence="3" key="1">
    <citation type="journal article" date="2019" name="Int. J. Syst. Evol. Microbiol.">
        <title>The Global Catalogue of Microorganisms (GCM) 10K type strain sequencing project: providing services to taxonomists for standard genome sequencing and annotation.</title>
        <authorList>
            <consortium name="The Broad Institute Genomics Platform"/>
            <consortium name="The Broad Institute Genome Sequencing Center for Infectious Disease"/>
            <person name="Wu L."/>
            <person name="Ma J."/>
        </authorList>
    </citation>
    <scope>NUCLEOTIDE SEQUENCE [LARGE SCALE GENOMIC DNA]</scope>
    <source>
        <strain evidence="3">KACC 12634</strain>
    </source>
</reference>
<evidence type="ECO:0000313" key="3">
    <source>
        <dbReference type="Proteomes" id="UP001596470"/>
    </source>
</evidence>
<dbReference type="EMBL" id="JBHSYS010000004">
    <property type="protein sequence ID" value="MFC6959563.1"/>
    <property type="molecule type" value="Genomic_DNA"/>
</dbReference>
<keyword evidence="3" id="KW-1185">Reference proteome</keyword>
<proteinExistence type="predicted"/>
<name>A0ABW2DFJ9_9ACTN</name>
<feature type="transmembrane region" description="Helical" evidence="1">
    <location>
        <begin position="6"/>
        <end position="35"/>
    </location>
</feature>
<sequence>MYALQFVATVLVATTGLFLLHLLLFCALGWLFSILIEVIDERWARCLAERGPLVTAKYMFRAARMEQNRGGRGLKTVSALIHNAFGIPFLLLSSLAVAGAGVYLVLFAVGSYTDTSPLSGDLGSFALLLCLFAVDLWSPLGFMRPFKWMYSDRRAWYFWAPPLPLPAAHIDAQSRFQAAKAVYRLHLFSRVGLLSAALAAFLVATEVLLSPGPARENERAFLMLLLGIATSAGCVWAFDRVLRSRVRRWYALDRVSEFLASLPDKRAKHPAADASGKRRRALQSVAVAAERQARHLQAGAGPGVEHPTALLLRLSVAHLREHLSGHDSMLASVPPEVEETLSRMAIVLAGTADTAYLAETEQRLHRFRDESRPEHTPARAPRLSAGIDLTDRATGLFVKIALVGLLLWLLLSQQVAVKDLVQMLP</sequence>
<keyword evidence="1" id="KW-0812">Transmembrane</keyword>
<gene>
    <name evidence="2" type="ORF">ACFQS3_20410</name>
</gene>
<feature type="transmembrane region" description="Helical" evidence="1">
    <location>
        <begin position="396"/>
        <end position="416"/>
    </location>
</feature>
<keyword evidence="1" id="KW-1133">Transmembrane helix</keyword>
<feature type="transmembrane region" description="Helical" evidence="1">
    <location>
        <begin position="122"/>
        <end position="143"/>
    </location>
</feature>
<evidence type="ECO:0000256" key="1">
    <source>
        <dbReference type="SAM" id="Phobius"/>
    </source>
</evidence>
<feature type="transmembrane region" description="Helical" evidence="1">
    <location>
        <begin position="187"/>
        <end position="208"/>
    </location>
</feature>